<keyword evidence="3" id="KW-1185">Reference proteome</keyword>
<reference evidence="2 3" key="1">
    <citation type="submission" date="2019-02" db="EMBL/GenBank/DDBJ databases">
        <title>Paenibacillus sp. nov., isolated from surface-sterilized tissue of Thalictrum simplex L.</title>
        <authorList>
            <person name="Tuo L."/>
        </authorList>
    </citation>
    <scope>NUCLEOTIDE SEQUENCE [LARGE SCALE GENOMIC DNA]</scope>
    <source>
        <strain evidence="2 3">N2SHLJ1</strain>
    </source>
</reference>
<dbReference type="PANTHER" id="PTHR37017">
    <property type="entry name" value="AB HYDROLASE-1 DOMAIN-CONTAINING PROTEIN-RELATED"/>
    <property type="match status" value="1"/>
</dbReference>
<dbReference type="InterPro" id="IPR000073">
    <property type="entry name" value="AB_hydrolase_1"/>
</dbReference>
<name>A0A4Q9DUS3_9BACL</name>
<dbReference type="Pfam" id="PF12697">
    <property type="entry name" value="Abhydrolase_6"/>
    <property type="match status" value="1"/>
</dbReference>
<feature type="domain" description="AB hydrolase-1" evidence="1">
    <location>
        <begin position="94"/>
        <end position="285"/>
    </location>
</feature>
<dbReference type="PANTHER" id="PTHR37017:SF11">
    <property type="entry name" value="ESTERASE_LIPASE_THIOESTERASE DOMAIN-CONTAINING PROTEIN"/>
    <property type="match status" value="1"/>
</dbReference>
<dbReference type="Gene3D" id="3.40.50.1820">
    <property type="entry name" value="alpha/beta hydrolase"/>
    <property type="match status" value="1"/>
</dbReference>
<accession>A0A4Q9DUS3</accession>
<sequence length="333" mass="38123">MRGCISRLKHRWEEGVRELLQLIGHKLIYVNWRGCFTLFAYRPEFYQPIYSDYRFIPAAYDDSAYPSGGWHWGDYSTLETDESYRRPAQQRLNFVLVHGSWADAHFWDGIAAALRKNGHSVHTPEYAGHGKDPNKNVTHEMITKSVVDFITKLNLGNIVLVGHSFGGTVIQKVAEQVADHIKRLIFWDAFVLKDGESLADEVTPLTRQGFEQLRAASKDDTIMLPFPLFRDLFVNTATLELANRMYAVVTPEPAKPLFEKLDLKVFFALPTPKSYVYFYQDNVLPQGEGFGWNPHMSTRLGLFRLIVGDGDHMTDSRTRPAYVAQKLYEAGRD</sequence>
<dbReference type="AlphaFoldDB" id="A0A4Q9DUS3"/>
<dbReference type="Proteomes" id="UP000293142">
    <property type="component" value="Unassembled WGS sequence"/>
</dbReference>
<evidence type="ECO:0000259" key="1">
    <source>
        <dbReference type="Pfam" id="PF12697"/>
    </source>
</evidence>
<evidence type="ECO:0000313" key="3">
    <source>
        <dbReference type="Proteomes" id="UP000293142"/>
    </source>
</evidence>
<dbReference type="InterPro" id="IPR029058">
    <property type="entry name" value="AB_hydrolase_fold"/>
</dbReference>
<dbReference type="OrthoDB" id="9112061at2"/>
<organism evidence="2 3">
    <name type="scientific">Paenibacillus thalictri</name>
    <dbReference type="NCBI Taxonomy" id="2527873"/>
    <lineage>
        <taxon>Bacteria</taxon>
        <taxon>Bacillati</taxon>
        <taxon>Bacillota</taxon>
        <taxon>Bacilli</taxon>
        <taxon>Bacillales</taxon>
        <taxon>Paenibacillaceae</taxon>
        <taxon>Paenibacillus</taxon>
    </lineage>
</organism>
<dbReference type="InterPro" id="IPR052897">
    <property type="entry name" value="Sec-Metab_Biosynth_Hydrolase"/>
</dbReference>
<keyword evidence="2" id="KW-0378">Hydrolase</keyword>
<proteinExistence type="predicted"/>
<protein>
    <submittedName>
        <fullName evidence="2">Alpha/beta fold hydrolase</fullName>
    </submittedName>
</protein>
<dbReference type="SUPFAM" id="SSF53474">
    <property type="entry name" value="alpha/beta-Hydrolases"/>
    <property type="match status" value="1"/>
</dbReference>
<evidence type="ECO:0000313" key="2">
    <source>
        <dbReference type="EMBL" id="TBL79168.1"/>
    </source>
</evidence>
<comment type="caution">
    <text evidence="2">The sequence shown here is derived from an EMBL/GenBank/DDBJ whole genome shotgun (WGS) entry which is preliminary data.</text>
</comment>
<dbReference type="EMBL" id="SIRE01000008">
    <property type="protein sequence ID" value="TBL79168.1"/>
    <property type="molecule type" value="Genomic_DNA"/>
</dbReference>
<gene>
    <name evidence="2" type="ORF">EYB31_12645</name>
</gene>
<dbReference type="GO" id="GO:0016787">
    <property type="term" value="F:hydrolase activity"/>
    <property type="evidence" value="ECO:0007669"/>
    <property type="project" value="UniProtKB-KW"/>
</dbReference>